<dbReference type="Proteomes" id="UP001176940">
    <property type="component" value="Unassembled WGS sequence"/>
</dbReference>
<dbReference type="InterPro" id="IPR043502">
    <property type="entry name" value="DNA/RNA_pol_sf"/>
</dbReference>
<organism evidence="2 3">
    <name type="scientific">Ranitomeya imitator</name>
    <name type="common">mimic poison frog</name>
    <dbReference type="NCBI Taxonomy" id="111125"/>
    <lineage>
        <taxon>Eukaryota</taxon>
        <taxon>Metazoa</taxon>
        <taxon>Chordata</taxon>
        <taxon>Craniata</taxon>
        <taxon>Vertebrata</taxon>
        <taxon>Euteleostomi</taxon>
        <taxon>Amphibia</taxon>
        <taxon>Batrachia</taxon>
        <taxon>Anura</taxon>
        <taxon>Neobatrachia</taxon>
        <taxon>Hyloidea</taxon>
        <taxon>Dendrobatidae</taxon>
        <taxon>Dendrobatinae</taxon>
        <taxon>Ranitomeya</taxon>
    </lineage>
</organism>
<dbReference type="Gene3D" id="3.40.50.720">
    <property type="entry name" value="NAD(P)-binding Rossmann-like Domain"/>
    <property type="match status" value="1"/>
</dbReference>
<dbReference type="InterPro" id="IPR036291">
    <property type="entry name" value="NAD(P)-bd_dom_sf"/>
</dbReference>
<dbReference type="InterPro" id="IPR013549">
    <property type="entry name" value="DUF1731"/>
</dbReference>
<evidence type="ECO:0000313" key="2">
    <source>
        <dbReference type="EMBL" id="CAJ0949668.1"/>
    </source>
</evidence>
<dbReference type="InterPro" id="IPR052055">
    <property type="entry name" value="Hepadnavirus_pol/RT"/>
</dbReference>
<protein>
    <recommendedName>
        <fullName evidence="1">DUF1731 domain-containing protein</fullName>
    </recommendedName>
</protein>
<gene>
    <name evidence="2" type="ORF">RIMI_LOCUS12699163</name>
</gene>
<reference evidence="2" key="1">
    <citation type="submission" date="2023-07" db="EMBL/GenBank/DDBJ databases">
        <authorList>
            <person name="Stuckert A."/>
        </authorList>
    </citation>
    <scope>NUCLEOTIDE SEQUENCE</scope>
</reference>
<dbReference type="CDD" id="cd09275">
    <property type="entry name" value="RNase_HI_RT_DIRS1"/>
    <property type="match status" value="1"/>
</dbReference>
<dbReference type="SUPFAM" id="SSF51735">
    <property type="entry name" value="NAD(P)-binding Rossmann-fold domains"/>
    <property type="match status" value="1"/>
</dbReference>
<feature type="domain" description="DUF1731" evidence="1">
    <location>
        <begin position="508"/>
        <end position="555"/>
    </location>
</feature>
<proteinExistence type="predicted"/>
<dbReference type="SUPFAM" id="SSF56672">
    <property type="entry name" value="DNA/RNA polymerases"/>
    <property type="match status" value="2"/>
</dbReference>
<evidence type="ECO:0000313" key="3">
    <source>
        <dbReference type="Proteomes" id="UP001176940"/>
    </source>
</evidence>
<evidence type="ECO:0000259" key="1">
    <source>
        <dbReference type="Pfam" id="PF08338"/>
    </source>
</evidence>
<dbReference type="EMBL" id="CAUEEQ010030485">
    <property type="protein sequence ID" value="CAJ0949668.1"/>
    <property type="molecule type" value="Genomic_DNA"/>
</dbReference>
<dbReference type="Pfam" id="PF08338">
    <property type="entry name" value="DUF1731"/>
    <property type="match status" value="1"/>
</dbReference>
<dbReference type="PANTHER" id="PTHR33050">
    <property type="entry name" value="REVERSE TRANSCRIPTASE DOMAIN-CONTAINING PROTEIN"/>
    <property type="match status" value="1"/>
</dbReference>
<accession>A0ABN9LSM3</accession>
<name>A0ABN9LSM3_9NEOB</name>
<comment type="caution">
    <text evidence="2">The sequence shown here is derived from an EMBL/GenBank/DDBJ whole genome shotgun (WGS) entry which is preliminary data.</text>
</comment>
<sequence length="557" mass="62201">MEAGEFLCSVDIQDAYLHVPICVRHHRFLLFAIKDNHYQFSAIPFGLASAPQGFLQDQGGCHGHPSFQRDSHYPLPGRSVDQGVVLPRVCSVSRFLWTLTRIGWIINRSNSSLSPSQCLSFLGMEFDTNLAQLFLLKDKFAVLLKAVRSLKRPAPRLLWFCMGVLGMMVASMEALPFAQFHTRLLLSTWNRSMTSLDRPIRLPLKVRRSLSWWTLSSSLLRGRSFLPLQWHVITTDASLLRSIFLALLHWQSLLTGLPVRIQSDNATAFVYLNHQGRTRSGQVMAEAAKILWWAERHVPAISAVHIPGVENWAADFLSRQGLAKGEWSLHPAVFNQICLRWGTPVVDLMASRMNHKVPQFVARSWDHLAVGHGALSGLDLGLSLSTLKDQVPALSILFQRDLSSIPQIKATFTLAFRQCAVLGRNGGPFPKMLWPFRFCLGGVLGSGKQPFPWIHIEDLCRLLCYTIEQEGKVGSILNAVSPSAVTDTNADFTRVLSKALGRPAFLFTPDFAVQLLFGSDRAPMLLEGPRVVPQRTLKSGFSFLYPNLDSALAQLLS</sequence>
<dbReference type="PANTHER" id="PTHR33050:SF7">
    <property type="entry name" value="RIBONUCLEASE H"/>
    <property type="match status" value="1"/>
</dbReference>
<keyword evidence="3" id="KW-1185">Reference proteome</keyword>